<dbReference type="VEuPathDB" id="VectorBase:GPAI035983"/>
<reference evidence="3" key="1">
    <citation type="submission" date="2014-03" db="EMBL/GenBank/DDBJ databases">
        <authorList>
            <person name="Aksoy S."/>
            <person name="Warren W."/>
            <person name="Wilson R.K."/>
        </authorList>
    </citation>
    <scope>NUCLEOTIDE SEQUENCE [LARGE SCALE GENOMIC DNA]</scope>
    <source>
        <strain evidence="3">IAEA</strain>
    </source>
</reference>
<organism evidence="2 3">
    <name type="scientific">Glossina pallidipes</name>
    <name type="common">Tsetse fly</name>
    <dbReference type="NCBI Taxonomy" id="7398"/>
    <lineage>
        <taxon>Eukaryota</taxon>
        <taxon>Metazoa</taxon>
        <taxon>Ecdysozoa</taxon>
        <taxon>Arthropoda</taxon>
        <taxon>Hexapoda</taxon>
        <taxon>Insecta</taxon>
        <taxon>Pterygota</taxon>
        <taxon>Neoptera</taxon>
        <taxon>Endopterygota</taxon>
        <taxon>Diptera</taxon>
        <taxon>Brachycera</taxon>
        <taxon>Muscomorpha</taxon>
        <taxon>Hippoboscoidea</taxon>
        <taxon>Glossinidae</taxon>
        <taxon>Glossina</taxon>
    </lineage>
</organism>
<dbReference type="EnsemblMetazoa" id="GPAI035983-RA">
    <property type="protein sequence ID" value="GPAI035983-PA"/>
    <property type="gene ID" value="GPAI035983"/>
</dbReference>
<keyword evidence="1" id="KW-0812">Transmembrane</keyword>
<dbReference type="Proteomes" id="UP000092445">
    <property type="component" value="Unassembled WGS sequence"/>
</dbReference>
<keyword evidence="1" id="KW-1133">Transmembrane helix</keyword>
<evidence type="ECO:0000313" key="2">
    <source>
        <dbReference type="EnsemblMetazoa" id="GPAI035983-PA"/>
    </source>
</evidence>
<reference evidence="2" key="2">
    <citation type="submission" date="2020-05" db="UniProtKB">
        <authorList>
            <consortium name="EnsemblMetazoa"/>
        </authorList>
    </citation>
    <scope>IDENTIFICATION</scope>
    <source>
        <strain evidence="2">IAEA</strain>
    </source>
</reference>
<protein>
    <submittedName>
        <fullName evidence="2">Uncharacterized protein</fullName>
    </submittedName>
</protein>
<keyword evidence="1" id="KW-0472">Membrane</keyword>
<keyword evidence="3" id="KW-1185">Reference proteome</keyword>
<dbReference type="AlphaFoldDB" id="A0A1B0A6P1"/>
<evidence type="ECO:0000313" key="3">
    <source>
        <dbReference type="Proteomes" id="UP000092445"/>
    </source>
</evidence>
<evidence type="ECO:0000256" key="1">
    <source>
        <dbReference type="SAM" id="Phobius"/>
    </source>
</evidence>
<feature type="transmembrane region" description="Helical" evidence="1">
    <location>
        <begin position="49"/>
        <end position="69"/>
    </location>
</feature>
<proteinExistence type="predicted"/>
<accession>A0A1B0A6P1</accession>
<name>A0A1B0A6P1_GLOPL</name>
<sequence>MQFYGWDGVFKLSVLKSITSLMVLVARSFVFSFHCIANNFYWLNIFPHISLYIKFGFISTYTSGSVAAVDKKYFTYNSMSTPIQVFNINKLGGAYLGIHDTALGGRNVNILNAGENVLKSLTLYRIIFCKLLQVVFTDYKLYLTSFDTCASCAWNAILQLLHPCI</sequence>